<reference evidence="3" key="2">
    <citation type="submission" date="2023-05" db="EMBL/GenBank/DDBJ databases">
        <authorList>
            <consortium name="Lawrence Berkeley National Laboratory"/>
            <person name="Steindorff A."/>
            <person name="Hensen N."/>
            <person name="Bonometti L."/>
            <person name="Westerberg I."/>
            <person name="Brannstrom I.O."/>
            <person name="Guillou S."/>
            <person name="Cros-Aarteil S."/>
            <person name="Calhoun S."/>
            <person name="Haridas S."/>
            <person name="Kuo A."/>
            <person name="Mondo S."/>
            <person name="Pangilinan J."/>
            <person name="Riley R."/>
            <person name="Labutti K."/>
            <person name="Andreopoulos B."/>
            <person name="Lipzen A."/>
            <person name="Chen C."/>
            <person name="Yanf M."/>
            <person name="Daum C."/>
            <person name="Ng V."/>
            <person name="Clum A."/>
            <person name="Ohm R."/>
            <person name="Martin F."/>
            <person name="Silar P."/>
            <person name="Natvig D."/>
            <person name="Lalanne C."/>
            <person name="Gautier V."/>
            <person name="Ament-Velasquez S.L."/>
            <person name="Kruys A."/>
            <person name="Hutchinson M.I."/>
            <person name="Powell A.J."/>
            <person name="Barry K."/>
            <person name="Miller A.N."/>
            <person name="Grigoriev I.V."/>
            <person name="Debuchy R."/>
            <person name="Gladieux P."/>
            <person name="Thoren M.H."/>
            <person name="Johannesson H."/>
        </authorList>
    </citation>
    <scope>NUCLEOTIDE SEQUENCE</scope>
    <source>
        <strain evidence="3">CBS 141.50</strain>
    </source>
</reference>
<keyword evidence="4" id="KW-1185">Reference proteome</keyword>
<dbReference type="Pfam" id="PF00241">
    <property type="entry name" value="Cofilin_ADF"/>
    <property type="match status" value="1"/>
</dbReference>
<feature type="compositionally biased region" description="Low complexity" evidence="1">
    <location>
        <begin position="1095"/>
        <end position="1104"/>
    </location>
</feature>
<reference evidence="3" key="1">
    <citation type="journal article" date="2023" name="Mol. Phylogenet. Evol.">
        <title>Genome-scale phylogeny and comparative genomics of the fungal order Sordariales.</title>
        <authorList>
            <person name="Hensen N."/>
            <person name="Bonometti L."/>
            <person name="Westerberg I."/>
            <person name="Brannstrom I.O."/>
            <person name="Guillou S."/>
            <person name="Cros-Aarteil S."/>
            <person name="Calhoun S."/>
            <person name="Haridas S."/>
            <person name="Kuo A."/>
            <person name="Mondo S."/>
            <person name="Pangilinan J."/>
            <person name="Riley R."/>
            <person name="LaButti K."/>
            <person name="Andreopoulos B."/>
            <person name="Lipzen A."/>
            <person name="Chen C."/>
            <person name="Yan M."/>
            <person name="Daum C."/>
            <person name="Ng V."/>
            <person name="Clum A."/>
            <person name="Steindorff A."/>
            <person name="Ohm R.A."/>
            <person name="Martin F."/>
            <person name="Silar P."/>
            <person name="Natvig D.O."/>
            <person name="Lalanne C."/>
            <person name="Gautier V."/>
            <person name="Ament-Velasquez S.L."/>
            <person name="Kruys A."/>
            <person name="Hutchinson M.I."/>
            <person name="Powell A.J."/>
            <person name="Barry K."/>
            <person name="Miller A.N."/>
            <person name="Grigoriev I.V."/>
            <person name="Debuchy R."/>
            <person name="Gladieux P."/>
            <person name="Hiltunen Thoren M."/>
            <person name="Johannesson H."/>
        </authorList>
    </citation>
    <scope>NUCLEOTIDE SEQUENCE</scope>
    <source>
        <strain evidence="3">CBS 141.50</strain>
    </source>
</reference>
<feature type="compositionally biased region" description="Basic residues" evidence="1">
    <location>
        <begin position="375"/>
        <end position="388"/>
    </location>
</feature>
<feature type="compositionally biased region" description="Polar residues" evidence="1">
    <location>
        <begin position="234"/>
        <end position="244"/>
    </location>
</feature>
<dbReference type="GO" id="GO:0003779">
    <property type="term" value="F:actin binding"/>
    <property type="evidence" value="ECO:0007669"/>
    <property type="project" value="InterPro"/>
</dbReference>
<organism evidence="3 4">
    <name type="scientific">Dichotomopilus funicola</name>
    <dbReference type="NCBI Taxonomy" id="1934379"/>
    <lineage>
        <taxon>Eukaryota</taxon>
        <taxon>Fungi</taxon>
        <taxon>Dikarya</taxon>
        <taxon>Ascomycota</taxon>
        <taxon>Pezizomycotina</taxon>
        <taxon>Sordariomycetes</taxon>
        <taxon>Sordariomycetidae</taxon>
        <taxon>Sordariales</taxon>
        <taxon>Chaetomiaceae</taxon>
        <taxon>Dichotomopilus</taxon>
    </lineage>
</organism>
<dbReference type="Proteomes" id="UP001302676">
    <property type="component" value="Unassembled WGS sequence"/>
</dbReference>
<feature type="region of interest" description="Disordered" evidence="1">
    <location>
        <begin position="149"/>
        <end position="747"/>
    </location>
</feature>
<dbReference type="InterPro" id="IPR002108">
    <property type="entry name" value="ADF-H"/>
</dbReference>
<feature type="domain" description="ADF-H" evidence="2">
    <location>
        <begin position="8"/>
        <end position="122"/>
    </location>
</feature>
<evidence type="ECO:0000256" key="1">
    <source>
        <dbReference type="SAM" id="MobiDB-lite"/>
    </source>
</evidence>
<feature type="compositionally biased region" description="Basic and acidic residues" evidence="1">
    <location>
        <begin position="158"/>
        <end position="172"/>
    </location>
</feature>
<feature type="compositionally biased region" description="Low complexity" evidence="1">
    <location>
        <begin position="1019"/>
        <end position="1029"/>
    </location>
</feature>
<dbReference type="RefSeq" id="XP_062633899.1">
    <property type="nucleotide sequence ID" value="XM_062778262.1"/>
</dbReference>
<feature type="compositionally biased region" description="Polar residues" evidence="1">
    <location>
        <begin position="1105"/>
        <end position="1124"/>
    </location>
</feature>
<feature type="compositionally biased region" description="Low complexity" evidence="1">
    <location>
        <begin position="604"/>
        <end position="619"/>
    </location>
</feature>
<dbReference type="Gene3D" id="3.40.20.10">
    <property type="entry name" value="Severin"/>
    <property type="match status" value="1"/>
</dbReference>
<accession>A0AAN6ZJV5</accession>
<feature type="compositionally biased region" description="Basic and acidic residues" evidence="1">
    <location>
        <begin position="1030"/>
        <end position="1056"/>
    </location>
</feature>
<protein>
    <recommendedName>
        <fullName evidence="2">ADF-H domain-containing protein</fullName>
    </recommendedName>
</protein>
<feature type="compositionally biased region" description="Low complexity" evidence="1">
    <location>
        <begin position="1125"/>
        <end position="1136"/>
    </location>
</feature>
<feature type="compositionally biased region" description="Basic and acidic residues" evidence="1">
    <location>
        <begin position="900"/>
        <end position="916"/>
    </location>
</feature>
<evidence type="ECO:0000313" key="3">
    <source>
        <dbReference type="EMBL" id="KAK4140528.1"/>
    </source>
</evidence>
<name>A0AAN6ZJV5_9PEZI</name>
<proteinExistence type="predicted"/>
<feature type="region of interest" description="Disordered" evidence="1">
    <location>
        <begin position="807"/>
        <end position="1149"/>
    </location>
</feature>
<feature type="compositionally biased region" description="Polar residues" evidence="1">
    <location>
        <begin position="463"/>
        <end position="494"/>
    </location>
</feature>
<dbReference type="GeneID" id="87814875"/>
<dbReference type="CDD" id="cd11282">
    <property type="entry name" value="ADF_coactosin_like"/>
    <property type="match status" value="1"/>
</dbReference>
<dbReference type="EMBL" id="MU853629">
    <property type="protein sequence ID" value="KAK4140528.1"/>
    <property type="molecule type" value="Genomic_DNA"/>
</dbReference>
<comment type="caution">
    <text evidence="3">The sequence shown here is derived from an EMBL/GenBank/DDBJ whole genome shotgun (WGS) entry which is preliminary data.</text>
</comment>
<evidence type="ECO:0000259" key="2">
    <source>
        <dbReference type="Pfam" id="PF00241"/>
    </source>
</evidence>
<dbReference type="InterPro" id="IPR029006">
    <property type="entry name" value="ADF-H/Gelsolin-like_dom_sf"/>
</dbReference>
<feature type="compositionally biased region" description="Basic and acidic residues" evidence="1">
    <location>
        <begin position="537"/>
        <end position="549"/>
    </location>
</feature>
<sequence length="1370" mass="146353">MSLNGLDDARVKEAYETAVAEPGGWFLLKYASRDEVELLGRGNGGIVEVRNNIAQYEDKSPLYGFLRYRRRSVLIRYLPEGCSRLIQARVTVHFDAICDRFSPHDTTFSISDAKELKDTKLSAACSLHAASGSTSSSTSSLRRRRLMEIAEEEEEEERERKRQSLVKEDERPITSATLSGPPVRLDADLAKVPEASRFANELEPPNFTGVPRPSSPAKSFDESSRRMSSQSSRTNELYPTSSYPYSKPRVKLGPRPSADTGRPGSSGGSAARVATVPAGLKSMSKGPRKARSHSQGQDDGAPGSPNQGQGESAFPSIDVTGADGNLSQKELPQVPAASAATEALMEAISAQKANMQAPTSPSGKQNAISPEKARLLKAMKLREKKKLKNLQPTLNAPDTDIPSAPSTPGLPEDVQESEVTAESKAVATVETPLEPEPRTEDSEQPDDDLVAMKSDSGIDVATDQASVNTVDSHPTTPGATSEIGESTQASSLSDSTDETVLAKEDQQDDPADEPEPRETAETTGDKPEIVPSDISPAEDRPDEKKETPQDRQSQATIIAPKEEPVAEPEEGIAAPEEPALVSEEPVSASEAAVEEPAVDKEVPTADAETTPTQATPAEQETNDILPSETVPESGPDPIVQKPTESDAELPAIEQAPAAQIRIPVSKFSTREAKPTSAAVGSDSPPTISQAPEVDSQDVEPVPPPVPEKDNVLPQLLSAETEYVDGRGRKLPDPIQTDFDSPENDKRRSMISILENDGLMDELQSATVQEATPVAVSKSPLSPFFGLDQPSKQRPVSVLEDTGAQRFARTVSNPVRNSFLSPSEMPSGQARSASAGTAHQQRGFQQQTPTEARPKSAKLGSSISQRIKALEKFSSSPPGTEPVTTPKDRPASTFFAVRKTSIREPSRPSSVVDRDSSVTRVASPSPPASRDSTSAEATRTMGRGRSGSLVNRLSMFEGGMPPRGRPDSVQVTARIVRDPSKPFSKGLEPSGGNSTEYGALDLKQSPLVVDVQNRMDSRSPVRPPSSNSVRTLERDIAEQAKQSVIERRQSKRSRDGEGDSPTEATEGRRPRRRSSLSVVKDFIKDRTGSVIGGKSGSSDSLGSAGVTSPGTSRPPSRAPSVQPSGSLVRRLSVSSRRSSIERNHTPLSSVSLATSRATDINFDFDADAKNGSGSSEKRFGAGSSDPASPKSGNGTGSRASRFMRRISNTLATGRKTGAPSISPTVTEENAAEVEAASKGNSAINSAATQSPPSIVAFMGDVNVQFPDNLLWKRRSICLDSTGFLILSGVQGAAMMPAAVPGRDRHGALIKRYHMSDFKAPYAPDVELQELPNSVVLDLVEGSAVQIACEDRAGQMSILRILEEAHRNHSNF</sequence>
<feature type="compositionally biased region" description="Polar residues" evidence="1">
    <location>
        <begin position="809"/>
        <end position="849"/>
    </location>
</feature>
<feature type="compositionally biased region" description="Basic and acidic residues" evidence="1">
    <location>
        <begin position="514"/>
        <end position="528"/>
    </location>
</feature>
<feature type="compositionally biased region" description="Low complexity" evidence="1">
    <location>
        <begin position="571"/>
        <end position="595"/>
    </location>
</feature>
<evidence type="ECO:0000313" key="4">
    <source>
        <dbReference type="Proteomes" id="UP001302676"/>
    </source>
</evidence>
<feature type="compositionally biased region" description="Low complexity" evidence="1">
    <location>
        <begin position="336"/>
        <end position="347"/>
    </location>
</feature>
<feature type="compositionally biased region" description="Polar residues" evidence="1">
    <location>
        <begin position="351"/>
        <end position="368"/>
    </location>
</feature>
<dbReference type="SUPFAM" id="SSF55753">
    <property type="entry name" value="Actin depolymerizing proteins"/>
    <property type="match status" value="1"/>
</dbReference>
<feature type="region of interest" description="Disordered" evidence="1">
    <location>
        <begin position="1164"/>
        <end position="1200"/>
    </location>
</feature>
<gene>
    <name evidence="3" type="ORF">C8A04DRAFT_14854</name>
</gene>